<dbReference type="PANTHER" id="PTHR36838">
    <property type="entry name" value="AUXIN EFFLUX CARRIER FAMILY PROTEIN"/>
    <property type="match status" value="1"/>
</dbReference>
<dbReference type="Pfam" id="PF03547">
    <property type="entry name" value="Mem_trans"/>
    <property type="match status" value="1"/>
</dbReference>
<accession>A0A848RHB2</accession>
<reference evidence="8 9" key="1">
    <citation type="journal article" date="2016" name="Appl. Environ. Microbiol.">
        <title>Function and Phylogeny of Bacterial Butyryl Coenzyme A:Acetate Transferases and Their Diversity in the Proximal Colon of Swine.</title>
        <authorList>
            <person name="Trachsel J."/>
            <person name="Bayles D.O."/>
            <person name="Looft T."/>
            <person name="Levine U.Y."/>
            <person name="Allen H.K."/>
        </authorList>
    </citation>
    <scope>NUCLEOTIDE SEQUENCE [LARGE SCALE GENOMIC DNA]</scope>
    <source>
        <strain evidence="8 9">35-6-1</strain>
    </source>
</reference>
<dbReference type="Proteomes" id="UP000187166">
    <property type="component" value="Unassembled WGS sequence"/>
</dbReference>
<keyword evidence="3" id="KW-0813">Transport</keyword>
<dbReference type="PANTHER" id="PTHR36838:SF1">
    <property type="entry name" value="SLR1864 PROTEIN"/>
    <property type="match status" value="1"/>
</dbReference>
<keyword evidence="9" id="KW-1185">Reference proteome</keyword>
<evidence type="ECO:0000256" key="5">
    <source>
        <dbReference type="ARBA" id="ARBA00022692"/>
    </source>
</evidence>
<evidence type="ECO:0000313" key="8">
    <source>
        <dbReference type="EMBL" id="OLR65623.1"/>
    </source>
</evidence>
<dbReference type="AlphaFoldDB" id="A0A1U7M1V7"/>
<dbReference type="RefSeq" id="WP_075660254.1">
    <property type="nucleotide sequence ID" value="NZ_JABDSR010000006.1"/>
</dbReference>
<comment type="caution">
    <text evidence="8">The sequence shown here is derived from an EMBL/GenBank/DDBJ whole genome shotgun (WGS) entry which is preliminary data.</text>
</comment>
<keyword evidence="5" id="KW-0812">Transmembrane</keyword>
<protein>
    <submittedName>
        <fullName evidence="8">Uncharacterized protein</fullName>
    </submittedName>
</protein>
<dbReference type="InterPro" id="IPR038770">
    <property type="entry name" value="Na+/solute_symporter_sf"/>
</dbReference>
<dbReference type="EMBL" id="MJIH01000001">
    <property type="protein sequence ID" value="OLR65623.1"/>
    <property type="molecule type" value="Genomic_DNA"/>
</dbReference>
<name>A0A1U7M1V7_9FIRM</name>
<accession>A0A1U7M1V7</accession>
<evidence type="ECO:0000256" key="1">
    <source>
        <dbReference type="ARBA" id="ARBA00004651"/>
    </source>
</evidence>
<keyword evidence="7" id="KW-0472">Membrane</keyword>
<evidence type="ECO:0000256" key="4">
    <source>
        <dbReference type="ARBA" id="ARBA00022475"/>
    </source>
</evidence>
<evidence type="ECO:0000256" key="6">
    <source>
        <dbReference type="ARBA" id="ARBA00022989"/>
    </source>
</evidence>
<comment type="similarity">
    <text evidence="2">Belongs to the auxin efflux carrier (TC 2.A.69) family.</text>
</comment>
<organism evidence="8 9">
    <name type="scientific">Peptoniphilus porci</name>
    <dbReference type="NCBI Taxonomy" id="2652280"/>
    <lineage>
        <taxon>Bacteria</taxon>
        <taxon>Bacillati</taxon>
        <taxon>Bacillota</taxon>
        <taxon>Tissierellia</taxon>
        <taxon>Tissierellales</taxon>
        <taxon>Peptoniphilaceae</taxon>
        <taxon>Peptoniphilus</taxon>
    </lineage>
</organism>
<dbReference type="Gene3D" id="1.20.1530.20">
    <property type="match status" value="2"/>
</dbReference>
<evidence type="ECO:0000256" key="3">
    <source>
        <dbReference type="ARBA" id="ARBA00022448"/>
    </source>
</evidence>
<proteinExistence type="inferred from homology"/>
<gene>
    <name evidence="8" type="ORF">BIV18_08915</name>
</gene>
<evidence type="ECO:0000313" key="9">
    <source>
        <dbReference type="Proteomes" id="UP000187166"/>
    </source>
</evidence>
<dbReference type="GO" id="GO:0005886">
    <property type="term" value="C:plasma membrane"/>
    <property type="evidence" value="ECO:0007669"/>
    <property type="project" value="UniProtKB-SubCell"/>
</dbReference>
<evidence type="ECO:0000256" key="7">
    <source>
        <dbReference type="ARBA" id="ARBA00023136"/>
    </source>
</evidence>
<dbReference type="InterPro" id="IPR004776">
    <property type="entry name" value="Mem_transp_PIN-like"/>
</dbReference>
<keyword evidence="6" id="KW-1133">Transmembrane helix</keyword>
<dbReference type="GO" id="GO:0055085">
    <property type="term" value="P:transmembrane transport"/>
    <property type="evidence" value="ECO:0007669"/>
    <property type="project" value="InterPro"/>
</dbReference>
<dbReference type="STRING" id="1465756.BIV18_08915"/>
<comment type="subcellular location">
    <subcellularLocation>
        <location evidence="1">Cell membrane</location>
        <topology evidence="1">Multi-pass membrane protein</topology>
    </subcellularLocation>
</comment>
<evidence type="ECO:0000256" key="2">
    <source>
        <dbReference type="ARBA" id="ARBA00010145"/>
    </source>
</evidence>
<sequence>METFILFKNLMIFLIIIMIAFFVRKFNKVSNKLQRDMSYLLTDITTPCIIITSMTVEFTEDKLIQARDTFLIANIIFIFSYFLIYFIMKFYKVKEPNKSQMMMGGIFTNLGFLGFPLILAMFGKDGLYIASIVNMVSNYFTYTMGIGLIKKNSTKEGKLKFRDFFNNANIATIAGLIILFSGFKIPDFIYSVLEIVGNGTGLFSMIIIGLMLGEMDIKDIFVEKRVYVMSFYRLILFPVILIALFCIMPISIDPFVEKIIIILFSMPVASITGIFSTKYDVDPVFATKLVMQSTILCVITLPIILYLYNFL</sequence>
<keyword evidence="4" id="KW-1003">Cell membrane</keyword>